<dbReference type="Proteomes" id="UP000308197">
    <property type="component" value="Unassembled WGS sequence"/>
</dbReference>
<dbReference type="InParanoid" id="A0A5C3NX88"/>
<feature type="region of interest" description="Disordered" evidence="1">
    <location>
        <begin position="1"/>
        <end position="22"/>
    </location>
</feature>
<dbReference type="EMBL" id="ML212784">
    <property type="protein sequence ID" value="TFK78123.1"/>
    <property type="molecule type" value="Genomic_DNA"/>
</dbReference>
<dbReference type="AlphaFoldDB" id="A0A5C3NX88"/>
<accession>A0A5C3NX88</accession>
<gene>
    <name evidence="2" type="ORF">K466DRAFT_607294</name>
</gene>
<reference evidence="2 3" key="1">
    <citation type="journal article" date="2019" name="Nat. Ecol. Evol.">
        <title>Megaphylogeny resolves global patterns of mushroom evolution.</title>
        <authorList>
            <person name="Varga T."/>
            <person name="Krizsan K."/>
            <person name="Foldi C."/>
            <person name="Dima B."/>
            <person name="Sanchez-Garcia M."/>
            <person name="Sanchez-Ramirez S."/>
            <person name="Szollosi G.J."/>
            <person name="Szarkandi J.G."/>
            <person name="Papp V."/>
            <person name="Albert L."/>
            <person name="Andreopoulos W."/>
            <person name="Angelini C."/>
            <person name="Antonin V."/>
            <person name="Barry K.W."/>
            <person name="Bougher N.L."/>
            <person name="Buchanan P."/>
            <person name="Buyck B."/>
            <person name="Bense V."/>
            <person name="Catcheside P."/>
            <person name="Chovatia M."/>
            <person name="Cooper J."/>
            <person name="Damon W."/>
            <person name="Desjardin D."/>
            <person name="Finy P."/>
            <person name="Geml J."/>
            <person name="Haridas S."/>
            <person name="Hughes K."/>
            <person name="Justo A."/>
            <person name="Karasinski D."/>
            <person name="Kautmanova I."/>
            <person name="Kiss B."/>
            <person name="Kocsube S."/>
            <person name="Kotiranta H."/>
            <person name="LaButti K.M."/>
            <person name="Lechner B.E."/>
            <person name="Liimatainen K."/>
            <person name="Lipzen A."/>
            <person name="Lukacs Z."/>
            <person name="Mihaltcheva S."/>
            <person name="Morgado L.N."/>
            <person name="Niskanen T."/>
            <person name="Noordeloos M.E."/>
            <person name="Ohm R.A."/>
            <person name="Ortiz-Santana B."/>
            <person name="Ovrebo C."/>
            <person name="Racz N."/>
            <person name="Riley R."/>
            <person name="Savchenko A."/>
            <person name="Shiryaev A."/>
            <person name="Soop K."/>
            <person name="Spirin V."/>
            <person name="Szebenyi C."/>
            <person name="Tomsovsky M."/>
            <person name="Tulloss R.E."/>
            <person name="Uehling J."/>
            <person name="Grigoriev I.V."/>
            <person name="Vagvolgyi C."/>
            <person name="Papp T."/>
            <person name="Martin F.M."/>
            <person name="Miettinen O."/>
            <person name="Hibbett D.S."/>
            <person name="Nagy L.G."/>
        </authorList>
    </citation>
    <scope>NUCLEOTIDE SEQUENCE [LARGE SCALE GENOMIC DNA]</scope>
    <source>
        <strain evidence="2 3">HHB13444</strain>
    </source>
</reference>
<evidence type="ECO:0000313" key="2">
    <source>
        <dbReference type="EMBL" id="TFK78123.1"/>
    </source>
</evidence>
<sequence>MSSVSSVRVPSLTDGASSPSTTSVAFRTRSLPALVVYTYGYHFPSTSLPRKDPKTSTFASNELYYYLRVTRGQVHVNVPLGVGPTRPAARMATWKTILAHLHGTIVERLELPLPLWQALRDLLLVLVWFWEQRWLPVNEAWCKFEEVVTYSTTFDGGAPRDMSRWLLNLMAWLQDIVPAAAWVEPVLTWKDIQQAVQRVTHRPARRSVGIQCPDALMPTHSKARGDGVEEVDPGAEEPSDGFDSPLWQAQNPTQSFTLGVYHPERYVFHLLLEALTPSAPRYS</sequence>
<organism evidence="2 3">
    <name type="scientific">Polyporus arcularius HHB13444</name>
    <dbReference type="NCBI Taxonomy" id="1314778"/>
    <lineage>
        <taxon>Eukaryota</taxon>
        <taxon>Fungi</taxon>
        <taxon>Dikarya</taxon>
        <taxon>Basidiomycota</taxon>
        <taxon>Agaricomycotina</taxon>
        <taxon>Agaricomycetes</taxon>
        <taxon>Polyporales</taxon>
        <taxon>Polyporaceae</taxon>
        <taxon>Polyporus</taxon>
    </lineage>
</organism>
<feature type="compositionally biased region" description="Acidic residues" evidence="1">
    <location>
        <begin position="228"/>
        <end position="240"/>
    </location>
</feature>
<evidence type="ECO:0000313" key="3">
    <source>
        <dbReference type="Proteomes" id="UP000308197"/>
    </source>
</evidence>
<evidence type="ECO:0000256" key="1">
    <source>
        <dbReference type="SAM" id="MobiDB-lite"/>
    </source>
</evidence>
<keyword evidence="3" id="KW-1185">Reference proteome</keyword>
<feature type="region of interest" description="Disordered" evidence="1">
    <location>
        <begin position="219"/>
        <end position="248"/>
    </location>
</feature>
<protein>
    <submittedName>
        <fullName evidence="2">Uncharacterized protein</fullName>
    </submittedName>
</protein>
<proteinExistence type="predicted"/>
<name>A0A5C3NX88_9APHY</name>